<organism evidence="2 3">
    <name type="scientific">Saprolegnia parasitica (strain CBS 223.65)</name>
    <dbReference type="NCBI Taxonomy" id="695850"/>
    <lineage>
        <taxon>Eukaryota</taxon>
        <taxon>Sar</taxon>
        <taxon>Stramenopiles</taxon>
        <taxon>Oomycota</taxon>
        <taxon>Saprolegniomycetes</taxon>
        <taxon>Saprolegniales</taxon>
        <taxon>Saprolegniaceae</taxon>
        <taxon>Saprolegnia</taxon>
    </lineage>
</organism>
<dbReference type="RefSeq" id="XP_012208912.1">
    <property type="nucleotide sequence ID" value="XM_012353522.1"/>
</dbReference>
<dbReference type="OrthoDB" id="10558492at2759"/>
<reference evidence="2 3" key="1">
    <citation type="journal article" date="2013" name="PLoS Genet.">
        <title>Distinctive expansion of potential virulence genes in the genome of the oomycete fish pathogen Saprolegnia parasitica.</title>
        <authorList>
            <person name="Jiang R.H."/>
            <person name="de Bruijn I."/>
            <person name="Haas B.J."/>
            <person name="Belmonte R."/>
            <person name="Lobach L."/>
            <person name="Christie J."/>
            <person name="van den Ackerveken G."/>
            <person name="Bottin A."/>
            <person name="Bulone V."/>
            <person name="Diaz-Moreno S.M."/>
            <person name="Dumas B."/>
            <person name="Fan L."/>
            <person name="Gaulin E."/>
            <person name="Govers F."/>
            <person name="Grenville-Briggs L.J."/>
            <person name="Horner N.R."/>
            <person name="Levin J.Z."/>
            <person name="Mammella M."/>
            <person name="Meijer H.J."/>
            <person name="Morris P."/>
            <person name="Nusbaum C."/>
            <person name="Oome S."/>
            <person name="Phillips A.J."/>
            <person name="van Rooyen D."/>
            <person name="Rzeszutek E."/>
            <person name="Saraiva M."/>
            <person name="Secombes C.J."/>
            <person name="Seidl M.F."/>
            <person name="Snel B."/>
            <person name="Stassen J.H."/>
            <person name="Sykes S."/>
            <person name="Tripathy S."/>
            <person name="van den Berg H."/>
            <person name="Vega-Arreguin J.C."/>
            <person name="Wawra S."/>
            <person name="Young S.K."/>
            <person name="Zeng Q."/>
            <person name="Dieguez-Uribeondo J."/>
            <person name="Russ C."/>
            <person name="Tyler B.M."/>
            <person name="van West P."/>
        </authorList>
    </citation>
    <scope>NUCLEOTIDE SEQUENCE [LARGE SCALE GENOMIC DNA]</scope>
    <source>
        <strain evidence="2 3">CBS 223.65</strain>
    </source>
</reference>
<feature type="compositionally biased region" description="Low complexity" evidence="1">
    <location>
        <begin position="18"/>
        <end position="35"/>
    </location>
</feature>
<dbReference type="AlphaFoldDB" id="A0A067BU68"/>
<sequence>MSLDAFGTIILRLPTPSPSSSSSTRPSSSTATPAPSSMPTPHAPDANSPFRAMSTDDYSQYRIYFDGASSESIDGSLVALLALRLAVDMLLFWDA</sequence>
<dbReference type="VEuPathDB" id="FungiDB:SPRG_13767"/>
<evidence type="ECO:0000256" key="1">
    <source>
        <dbReference type="SAM" id="MobiDB-lite"/>
    </source>
</evidence>
<protein>
    <submittedName>
        <fullName evidence="2">Uncharacterized protein</fullName>
    </submittedName>
</protein>
<dbReference type="Proteomes" id="UP000030745">
    <property type="component" value="Unassembled WGS sequence"/>
</dbReference>
<proteinExistence type="predicted"/>
<evidence type="ECO:0000313" key="3">
    <source>
        <dbReference type="Proteomes" id="UP000030745"/>
    </source>
</evidence>
<dbReference type="KEGG" id="spar:SPRG_13767"/>
<dbReference type="GeneID" id="24135625"/>
<name>A0A067BU68_SAPPC</name>
<gene>
    <name evidence="2" type="ORF">SPRG_13767</name>
</gene>
<feature type="region of interest" description="Disordered" evidence="1">
    <location>
        <begin position="1"/>
        <end position="53"/>
    </location>
</feature>
<keyword evidence="3" id="KW-1185">Reference proteome</keyword>
<evidence type="ECO:0000313" key="2">
    <source>
        <dbReference type="EMBL" id="KDO20385.1"/>
    </source>
</evidence>
<accession>A0A067BU68</accession>
<dbReference type="EMBL" id="KK583314">
    <property type="protein sequence ID" value="KDO20385.1"/>
    <property type="molecule type" value="Genomic_DNA"/>
</dbReference>